<sequence>MKANIARKEATEETSAPSEEKRPATWGTEVPEDLVLDKKKLDDALQKEDERRKEERDERKRKYNVKWIDEVTAEDMEAFRMKRVHHDDPMKDFLN</sequence>
<feature type="region of interest" description="Disordered" evidence="1">
    <location>
        <begin position="1"/>
        <end position="60"/>
    </location>
</feature>
<comment type="caution">
    <text evidence="2">The sequence shown here is derived from an EMBL/GenBank/DDBJ whole genome shotgun (WGS) entry which is preliminary data.</text>
</comment>
<dbReference type="Proteomes" id="UP001632038">
    <property type="component" value="Unassembled WGS sequence"/>
</dbReference>
<evidence type="ECO:0000313" key="2">
    <source>
        <dbReference type="EMBL" id="KAL3655740.1"/>
    </source>
</evidence>
<dbReference type="EMBL" id="JAVIJP010000001">
    <property type="protein sequence ID" value="KAL3655740.1"/>
    <property type="molecule type" value="Genomic_DNA"/>
</dbReference>
<accession>A0ABD3EMT7</accession>
<protein>
    <recommendedName>
        <fullName evidence="4">Pre-mRNA-splicing factor SLU7</fullName>
    </recommendedName>
</protein>
<feature type="compositionally biased region" description="Basic and acidic residues" evidence="1">
    <location>
        <begin position="35"/>
        <end position="60"/>
    </location>
</feature>
<dbReference type="AlphaFoldDB" id="A0ABD3EMT7"/>
<proteinExistence type="predicted"/>
<keyword evidence="3" id="KW-1185">Reference proteome</keyword>
<evidence type="ECO:0000256" key="1">
    <source>
        <dbReference type="SAM" id="MobiDB-lite"/>
    </source>
</evidence>
<evidence type="ECO:0008006" key="4">
    <source>
        <dbReference type="Google" id="ProtNLM"/>
    </source>
</evidence>
<gene>
    <name evidence="2" type="ORF">CASFOL_000136</name>
</gene>
<name>A0ABD3EMT7_9LAMI</name>
<organism evidence="2 3">
    <name type="scientific">Castilleja foliolosa</name>
    <dbReference type="NCBI Taxonomy" id="1961234"/>
    <lineage>
        <taxon>Eukaryota</taxon>
        <taxon>Viridiplantae</taxon>
        <taxon>Streptophyta</taxon>
        <taxon>Embryophyta</taxon>
        <taxon>Tracheophyta</taxon>
        <taxon>Spermatophyta</taxon>
        <taxon>Magnoliopsida</taxon>
        <taxon>eudicotyledons</taxon>
        <taxon>Gunneridae</taxon>
        <taxon>Pentapetalae</taxon>
        <taxon>asterids</taxon>
        <taxon>lamiids</taxon>
        <taxon>Lamiales</taxon>
        <taxon>Orobanchaceae</taxon>
        <taxon>Pedicularideae</taxon>
        <taxon>Castillejinae</taxon>
        <taxon>Castilleja</taxon>
    </lineage>
</organism>
<evidence type="ECO:0000313" key="3">
    <source>
        <dbReference type="Proteomes" id="UP001632038"/>
    </source>
</evidence>
<feature type="compositionally biased region" description="Basic and acidic residues" evidence="1">
    <location>
        <begin position="1"/>
        <end position="11"/>
    </location>
</feature>
<reference evidence="3" key="1">
    <citation type="journal article" date="2024" name="IScience">
        <title>Strigolactones Initiate the Formation of Haustorium-like Structures in Castilleja.</title>
        <authorList>
            <person name="Buerger M."/>
            <person name="Peterson D."/>
            <person name="Chory J."/>
        </authorList>
    </citation>
    <scope>NUCLEOTIDE SEQUENCE [LARGE SCALE GENOMIC DNA]</scope>
</reference>